<keyword evidence="1" id="KW-0175">Coiled coil</keyword>
<feature type="non-terminal residue" evidence="3">
    <location>
        <position position="1"/>
    </location>
</feature>
<comment type="caution">
    <text evidence="3">The sequence shown here is derived from an EMBL/GenBank/DDBJ whole genome shotgun (WGS) entry which is preliminary data.</text>
</comment>
<dbReference type="GO" id="GO:0004803">
    <property type="term" value="F:transposase activity"/>
    <property type="evidence" value="ECO:0007669"/>
    <property type="project" value="InterPro"/>
</dbReference>
<evidence type="ECO:0000256" key="1">
    <source>
        <dbReference type="SAM" id="Coils"/>
    </source>
</evidence>
<gene>
    <name evidence="3" type="ORF">S06H3_40440</name>
</gene>
<dbReference type="PANTHER" id="PTHR33055:SF13">
    <property type="entry name" value="TRANSPOSASE"/>
    <property type="match status" value="1"/>
</dbReference>
<proteinExistence type="predicted"/>
<organism evidence="3">
    <name type="scientific">marine sediment metagenome</name>
    <dbReference type="NCBI Taxonomy" id="412755"/>
    <lineage>
        <taxon>unclassified sequences</taxon>
        <taxon>metagenomes</taxon>
        <taxon>ecological metagenomes</taxon>
    </lineage>
</organism>
<dbReference type="PANTHER" id="PTHR33055">
    <property type="entry name" value="TRANSPOSASE FOR INSERTION SEQUENCE ELEMENT IS1111A"/>
    <property type="match status" value="1"/>
</dbReference>
<evidence type="ECO:0000313" key="3">
    <source>
        <dbReference type="EMBL" id="GAI37506.1"/>
    </source>
</evidence>
<sequence>TLLNLVFPEYTNLIKNPFRKVSSMILKKYPTAVDMARARRTDLVKMARKIQGNNYSSELAEKLIQVAKESIYSGKASEVRGMALRILIDEIESLKNKIKEIEDKIEEILSSNQPSSPQKRLLGIPGVGPKTIAAFLGEVGNDVTRFSSANKLIGFIGWHPRISESGESKNLHPKMSKKGPSALRASLYMAAVASLKHNPYLRSLYHRKISEGKESKQALVSVGKKIISIMYSMLKYEADYDPQRIFFQFDKEQVLI</sequence>
<dbReference type="GO" id="GO:0006313">
    <property type="term" value="P:DNA transposition"/>
    <property type="evidence" value="ECO:0007669"/>
    <property type="project" value="InterPro"/>
</dbReference>
<dbReference type="Pfam" id="PF02371">
    <property type="entry name" value="Transposase_20"/>
    <property type="match status" value="1"/>
</dbReference>
<dbReference type="EMBL" id="BARV01024822">
    <property type="protein sequence ID" value="GAI37506.1"/>
    <property type="molecule type" value="Genomic_DNA"/>
</dbReference>
<dbReference type="InterPro" id="IPR047650">
    <property type="entry name" value="Transpos_IS110"/>
</dbReference>
<dbReference type="Gene3D" id="1.10.340.30">
    <property type="entry name" value="Hypothetical protein, domain 2"/>
    <property type="match status" value="1"/>
</dbReference>
<feature type="domain" description="Transposase IS116/IS110/IS902 C-terminal" evidence="2">
    <location>
        <begin position="119"/>
        <end position="206"/>
    </location>
</feature>
<evidence type="ECO:0000259" key="2">
    <source>
        <dbReference type="Pfam" id="PF02371"/>
    </source>
</evidence>
<name>X1P4Z2_9ZZZZ</name>
<dbReference type="GO" id="GO:0003677">
    <property type="term" value="F:DNA binding"/>
    <property type="evidence" value="ECO:0007669"/>
    <property type="project" value="InterPro"/>
</dbReference>
<dbReference type="AlphaFoldDB" id="X1P4Z2"/>
<dbReference type="InterPro" id="IPR003346">
    <property type="entry name" value="Transposase_20"/>
</dbReference>
<accession>X1P4Z2</accession>
<feature type="coiled-coil region" evidence="1">
    <location>
        <begin position="84"/>
        <end position="111"/>
    </location>
</feature>
<reference evidence="3" key="1">
    <citation type="journal article" date="2014" name="Front. Microbiol.">
        <title>High frequency of phylogenetically diverse reductive dehalogenase-homologous genes in deep subseafloor sedimentary metagenomes.</title>
        <authorList>
            <person name="Kawai M."/>
            <person name="Futagami T."/>
            <person name="Toyoda A."/>
            <person name="Takaki Y."/>
            <person name="Nishi S."/>
            <person name="Hori S."/>
            <person name="Arai W."/>
            <person name="Tsubouchi T."/>
            <person name="Morono Y."/>
            <person name="Uchiyama I."/>
            <person name="Ito T."/>
            <person name="Fujiyama A."/>
            <person name="Inagaki F."/>
            <person name="Takami H."/>
        </authorList>
    </citation>
    <scope>NUCLEOTIDE SEQUENCE</scope>
    <source>
        <strain evidence="3">Expedition CK06-06</strain>
    </source>
</reference>
<protein>
    <recommendedName>
        <fullName evidence="2">Transposase IS116/IS110/IS902 C-terminal domain-containing protein</fullName>
    </recommendedName>
</protein>